<dbReference type="Gene3D" id="1.20.58.1250">
    <property type="entry name" value="Tubulin Binding Cofactor C, N-terminal domain"/>
    <property type="match status" value="1"/>
</dbReference>
<evidence type="ECO:0000259" key="6">
    <source>
        <dbReference type="PROSITE" id="PS51329"/>
    </source>
</evidence>
<accession>A0A5C3LFM1</accession>
<evidence type="ECO:0000256" key="1">
    <source>
        <dbReference type="ARBA" id="ARBA00004496"/>
    </source>
</evidence>
<dbReference type="EMBL" id="ML213742">
    <property type="protein sequence ID" value="TFK31502.1"/>
    <property type="molecule type" value="Genomic_DNA"/>
</dbReference>
<dbReference type="InterPro" id="IPR016098">
    <property type="entry name" value="CAP/MinC_C"/>
</dbReference>
<evidence type="ECO:0000256" key="2">
    <source>
        <dbReference type="ARBA" id="ARBA00008848"/>
    </source>
</evidence>
<reference evidence="7 8" key="1">
    <citation type="journal article" date="2019" name="Nat. Ecol. Evol.">
        <title>Megaphylogeny resolves global patterns of mushroom evolution.</title>
        <authorList>
            <person name="Varga T."/>
            <person name="Krizsan K."/>
            <person name="Foldi C."/>
            <person name="Dima B."/>
            <person name="Sanchez-Garcia M."/>
            <person name="Sanchez-Ramirez S."/>
            <person name="Szollosi G.J."/>
            <person name="Szarkandi J.G."/>
            <person name="Papp V."/>
            <person name="Albert L."/>
            <person name="Andreopoulos W."/>
            <person name="Angelini C."/>
            <person name="Antonin V."/>
            <person name="Barry K.W."/>
            <person name="Bougher N.L."/>
            <person name="Buchanan P."/>
            <person name="Buyck B."/>
            <person name="Bense V."/>
            <person name="Catcheside P."/>
            <person name="Chovatia M."/>
            <person name="Cooper J."/>
            <person name="Damon W."/>
            <person name="Desjardin D."/>
            <person name="Finy P."/>
            <person name="Geml J."/>
            <person name="Haridas S."/>
            <person name="Hughes K."/>
            <person name="Justo A."/>
            <person name="Karasinski D."/>
            <person name="Kautmanova I."/>
            <person name="Kiss B."/>
            <person name="Kocsube S."/>
            <person name="Kotiranta H."/>
            <person name="LaButti K.M."/>
            <person name="Lechner B.E."/>
            <person name="Liimatainen K."/>
            <person name="Lipzen A."/>
            <person name="Lukacs Z."/>
            <person name="Mihaltcheva S."/>
            <person name="Morgado L.N."/>
            <person name="Niskanen T."/>
            <person name="Noordeloos M.E."/>
            <person name="Ohm R.A."/>
            <person name="Ortiz-Santana B."/>
            <person name="Ovrebo C."/>
            <person name="Racz N."/>
            <person name="Riley R."/>
            <person name="Savchenko A."/>
            <person name="Shiryaev A."/>
            <person name="Soop K."/>
            <person name="Spirin V."/>
            <person name="Szebenyi C."/>
            <person name="Tomsovsky M."/>
            <person name="Tulloss R.E."/>
            <person name="Uehling J."/>
            <person name="Grigoriev I.V."/>
            <person name="Vagvolgyi C."/>
            <person name="Papp T."/>
            <person name="Martin F.M."/>
            <person name="Miettinen O."/>
            <person name="Hibbett D.S."/>
            <person name="Nagy L.G."/>
        </authorList>
    </citation>
    <scope>NUCLEOTIDE SEQUENCE [LARGE SCALE GENOMIC DNA]</scope>
    <source>
        <strain evidence="7 8">CBS 166.37</strain>
    </source>
</reference>
<dbReference type="Pfam" id="PF07986">
    <property type="entry name" value="TBCC"/>
    <property type="match status" value="1"/>
</dbReference>
<dbReference type="InterPro" id="IPR027684">
    <property type="entry name" value="TBCC"/>
</dbReference>
<dbReference type="GO" id="GO:0005737">
    <property type="term" value="C:cytoplasm"/>
    <property type="evidence" value="ECO:0007669"/>
    <property type="project" value="UniProtKB-SubCell"/>
</dbReference>
<dbReference type="PANTHER" id="PTHR15139:SF0">
    <property type="entry name" value="TUBULIN-SPECIFIC CHAPERONE C"/>
    <property type="match status" value="1"/>
</dbReference>
<dbReference type="GO" id="GO:0015631">
    <property type="term" value="F:tubulin binding"/>
    <property type="evidence" value="ECO:0007669"/>
    <property type="project" value="InterPro"/>
</dbReference>
<proteinExistence type="inferred from homology"/>
<evidence type="ECO:0000256" key="5">
    <source>
        <dbReference type="ARBA" id="ARBA00026055"/>
    </source>
</evidence>
<keyword evidence="4" id="KW-0007">Acetylation</keyword>
<name>A0A5C3LFM1_9AGAR</name>
<dbReference type="PROSITE" id="PS51329">
    <property type="entry name" value="C_CAP_COFACTOR_C"/>
    <property type="match status" value="1"/>
</dbReference>
<keyword evidence="8" id="KW-1185">Reference proteome</keyword>
<comment type="subcellular location">
    <subcellularLocation>
        <location evidence="1">Cytoplasm</location>
    </subcellularLocation>
</comment>
<gene>
    <name evidence="7" type="ORF">BDQ12DRAFT_694055</name>
</gene>
<dbReference type="InterPro" id="IPR038397">
    <property type="entry name" value="TBCC_N_sf"/>
</dbReference>
<dbReference type="InterPro" id="IPR017901">
    <property type="entry name" value="C-CAP_CF_C-like"/>
</dbReference>
<dbReference type="Gene3D" id="2.160.20.70">
    <property type="match status" value="1"/>
</dbReference>
<dbReference type="AlphaFoldDB" id="A0A5C3LFM1"/>
<dbReference type="GO" id="GO:0007023">
    <property type="term" value="P:post-chaperonin tubulin folding pathway"/>
    <property type="evidence" value="ECO:0007669"/>
    <property type="project" value="InterPro"/>
</dbReference>
<keyword evidence="3" id="KW-0963">Cytoplasm</keyword>
<dbReference type="InterPro" id="IPR031925">
    <property type="entry name" value="TBCC_N"/>
</dbReference>
<dbReference type="Proteomes" id="UP000308652">
    <property type="component" value="Unassembled WGS sequence"/>
</dbReference>
<dbReference type="GO" id="GO:0007021">
    <property type="term" value="P:tubulin complex assembly"/>
    <property type="evidence" value="ECO:0007669"/>
    <property type="project" value="TreeGrafter"/>
</dbReference>
<dbReference type="OrthoDB" id="194775at2759"/>
<dbReference type="STRING" id="68775.A0A5C3LFM1"/>
<feature type="domain" description="C-CAP/cofactor C-like" evidence="6">
    <location>
        <begin position="107"/>
        <end position="279"/>
    </location>
</feature>
<comment type="similarity">
    <text evidence="2">Belongs to the TBCC family.</text>
</comment>
<evidence type="ECO:0000256" key="4">
    <source>
        <dbReference type="ARBA" id="ARBA00022990"/>
    </source>
</evidence>
<dbReference type="InterPro" id="IPR012945">
    <property type="entry name" value="Tubulin-bd_cofactor_C_dom"/>
</dbReference>
<evidence type="ECO:0000313" key="8">
    <source>
        <dbReference type="Proteomes" id="UP000308652"/>
    </source>
</evidence>
<dbReference type="PANTHER" id="PTHR15139">
    <property type="entry name" value="TUBULIN FOLDING COFACTOR C"/>
    <property type="match status" value="1"/>
</dbReference>
<evidence type="ECO:0000256" key="3">
    <source>
        <dbReference type="ARBA" id="ARBA00022490"/>
    </source>
</evidence>
<evidence type="ECO:0000313" key="7">
    <source>
        <dbReference type="EMBL" id="TFK31502.1"/>
    </source>
</evidence>
<protein>
    <submittedName>
        <fullName evidence="7">Tubulin binding cofactor C-domain-containing protein</fullName>
    </submittedName>
</protein>
<comment type="subunit">
    <text evidence="5">Supercomplex made of cofactors A to E. Cofactors A and D function by capturing and stabilizing tubulin in a quasi-native conformation. Cofactor E binds to the cofactor D-tubulin complex; interaction with cofactor C then causes the release of tubulin polypeptides that are committed to the native state.</text>
</comment>
<organism evidence="7 8">
    <name type="scientific">Crucibulum laeve</name>
    <dbReference type="NCBI Taxonomy" id="68775"/>
    <lineage>
        <taxon>Eukaryota</taxon>
        <taxon>Fungi</taxon>
        <taxon>Dikarya</taxon>
        <taxon>Basidiomycota</taxon>
        <taxon>Agaricomycotina</taxon>
        <taxon>Agaricomycetes</taxon>
        <taxon>Agaricomycetidae</taxon>
        <taxon>Agaricales</taxon>
        <taxon>Agaricineae</taxon>
        <taxon>Nidulariaceae</taxon>
        <taxon>Crucibulum</taxon>
    </lineage>
</organism>
<sequence>MAESTWTFSQTFSTKFQSTRSDLEKRVNTAKSSSPSQELLRSLTIDLAKLTRGLADATGSLPGYDQKQYEIQVKALEKDLENLRASSAPKSKFSFKKKQAAVSIPAPVAVEPRVTLEQSIVAPSKNLEISSHAYTYLTTDSVSGPPEQSELTISDLDHCIVDLLPRASVSDSGSGDIPHNLSPRVSALHIQNLIDTVLILPEINGSVLLHDLIRCVVVVGCHQFRMHTSQKVDVFLSISSNPIIEHCKDIRFSQYPQQLSSSGMGDKPAKELYVQDFSHIRSTPSPHWTLLGDESQDRKWPVEWIRGRGNLEHTLSMLLPASPSLNS</sequence>
<dbReference type="Pfam" id="PF16752">
    <property type="entry name" value="TBCC_N"/>
    <property type="match status" value="1"/>
</dbReference>